<evidence type="ECO:0000256" key="1">
    <source>
        <dbReference type="SAM" id="SignalP"/>
    </source>
</evidence>
<dbReference type="InterPro" id="IPR032209">
    <property type="entry name" value="DUF5028"/>
</dbReference>
<proteinExistence type="predicted"/>
<dbReference type="Proteomes" id="UP000260943">
    <property type="component" value="Unassembled WGS sequence"/>
</dbReference>
<dbReference type="EMBL" id="QSRJ01000002">
    <property type="protein sequence ID" value="RGL11594.1"/>
    <property type="molecule type" value="Genomic_DNA"/>
</dbReference>
<feature type="chain" id="PRO_5039063215" evidence="1">
    <location>
        <begin position="27"/>
        <end position="202"/>
    </location>
</feature>
<reference evidence="2 3" key="1">
    <citation type="submission" date="2018-08" db="EMBL/GenBank/DDBJ databases">
        <title>A genome reference for cultivated species of the human gut microbiota.</title>
        <authorList>
            <person name="Zou Y."/>
            <person name="Xue W."/>
            <person name="Luo G."/>
        </authorList>
    </citation>
    <scope>NUCLEOTIDE SEQUENCE [LARGE SCALE GENOMIC DNA]</scope>
    <source>
        <strain evidence="2 3">TF08-14</strain>
    </source>
</reference>
<protein>
    <submittedName>
        <fullName evidence="2">DUF5028 domain-containing protein</fullName>
    </submittedName>
</protein>
<dbReference type="AlphaFoldDB" id="A0A3E4QXN4"/>
<gene>
    <name evidence="2" type="ORF">DXC81_02030</name>
</gene>
<name>A0A3E4QXN4_9ACTN</name>
<sequence length="202" mass="21409">MKKKVALLLSLVLVALCVARIAFVNATAIRFETRRHAVGETVELAGSFINEPLGSEDYSVTVLGMERMTHDEYIERYGIDKEAGLDGDGAKSVICVEMSVRNAAAPDSEGSAIELIGMGLNLANGDAVLQIDNELWSKSEPSVPSGGLGALSIVPQTDYTTHIPYSAATGYVDSDNGELPAGAYELHLSSEPIRNLVVADVA</sequence>
<dbReference type="Pfam" id="PF16431">
    <property type="entry name" value="DUF5028"/>
    <property type="match status" value="1"/>
</dbReference>
<feature type="signal peptide" evidence="1">
    <location>
        <begin position="1"/>
        <end position="26"/>
    </location>
</feature>
<evidence type="ECO:0000313" key="2">
    <source>
        <dbReference type="EMBL" id="RGL11594.1"/>
    </source>
</evidence>
<evidence type="ECO:0000313" key="3">
    <source>
        <dbReference type="Proteomes" id="UP000260943"/>
    </source>
</evidence>
<accession>A0A3E4QXN4</accession>
<comment type="caution">
    <text evidence="2">The sequence shown here is derived from an EMBL/GenBank/DDBJ whole genome shotgun (WGS) entry which is preliminary data.</text>
</comment>
<dbReference type="RefSeq" id="WP_117678951.1">
    <property type="nucleotide sequence ID" value="NZ_JAQCWE010000004.1"/>
</dbReference>
<organism evidence="2 3">
    <name type="scientific">Collinsella tanakaei</name>
    <dbReference type="NCBI Taxonomy" id="626935"/>
    <lineage>
        <taxon>Bacteria</taxon>
        <taxon>Bacillati</taxon>
        <taxon>Actinomycetota</taxon>
        <taxon>Coriobacteriia</taxon>
        <taxon>Coriobacteriales</taxon>
        <taxon>Coriobacteriaceae</taxon>
        <taxon>Collinsella</taxon>
    </lineage>
</organism>
<keyword evidence="1" id="KW-0732">Signal</keyword>